<evidence type="ECO:0000259" key="1">
    <source>
        <dbReference type="PROSITE" id="PS50280"/>
    </source>
</evidence>
<dbReference type="GO" id="GO:0016279">
    <property type="term" value="F:protein-lysine N-methyltransferase activity"/>
    <property type="evidence" value="ECO:0000318"/>
    <property type="project" value="GO_Central"/>
</dbReference>
<dbReference type="Proteomes" id="UP000001593">
    <property type="component" value="Unassembled WGS sequence"/>
</dbReference>
<dbReference type="OMA" id="NICTEYH"/>
<dbReference type="InterPro" id="IPR044430">
    <property type="entry name" value="SETD6_SET"/>
</dbReference>
<reference evidence="2 3" key="1">
    <citation type="journal article" date="2007" name="Science">
        <title>Sea anemone genome reveals ancestral eumetazoan gene repertoire and genomic organization.</title>
        <authorList>
            <person name="Putnam N.H."/>
            <person name="Srivastava M."/>
            <person name="Hellsten U."/>
            <person name="Dirks B."/>
            <person name="Chapman J."/>
            <person name="Salamov A."/>
            <person name="Terry A."/>
            <person name="Shapiro H."/>
            <person name="Lindquist E."/>
            <person name="Kapitonov V.V."/>
            <person name="Jurka J."/>
            <person name="Genikhovich G."/>
            <person name="Grigoriev I.V."/>
            <person name="Lucas S.M."/>
            <person name="Steele R.E."/>
            <person name="Finnerty J.R."/>
            <person name="Technau U."/>
            <person name="Martindale M.Q."/>
            <person name="Rokhsar D.S."/>
        </authorList>
    </citation>
    <scope>NUCLEOTIDE SEQUENCE [LARGE SCALE GENOMIC DNA]</scope>
    <source>
        <strain evidence="3">CH2 X CH6</strain>
    </source>
</reference>
<keyword evidence="3" id="KW-1185">Reference proteome</keyword>
<feature type="domain" description="SET" evidence="1">
    <location>
        <begin position="26"/>
        <end position="255"/>
    </location>
</feature>
<dbReference type="Gene3D" id="3.90.1410.10">
    <property type="entry name" value="set domain protein methyltransferase, domain 1"/>
    <property type="match status" value="1"/>
</dbReference>
<accession>A7SES5</accession>
<dbReference type="PANTHER" id="PTHR13271:SF34">
    <property type="entry name" value="N-LYSINE METHYLTRANSFERASE SETD6"/>
    <property type="match status" value="1"/>
</dbReference>
<dbReference type="SUPFAM" id="SSF82199">
    <property type="entry name" value="SET domain"/>
    <property type="match status" value="1"/>
</dbReference>
<dbReference type="Pfam" id="PF00856">
    <property type="entry name" value="SET"/>
    <property type="match status" value="1"/>
</dbReference>
<dbReference type="EMBL" id="DS469639">
    <property type="protein sequence ID" value="EDO37756.1"/>
    <property type="molecule type" value="Genomic_DNA"/>
</dbReference>
<name>A7SES5_NEMVE</name>
<dbReference type="HOGENOM" id="CLU_017135_2_1_1"/>
<dbReference type="GO" id="GO:0005634">
    <property type="term" value="C:nucleus"/>
    <property type="evidence" value="ECO:0000318"/>
    <property type="project" value="GO_Central"/>
</dbReference>
<organism evidence="2 3">
    <name type="scientific">Nematostella vectensis</name>
    <name type="common">Starlet sea anemone</name>
    <dbReference type="NCBI Taxonomy" id="45351"/>
    <lineage>
        <taxon>Eukaryota</taxon>
        <taxon>Metazoa</taxon>
        <taxon>Cnidaria</taxon>
        <taxon>Anthozoa</taxon>
        <taxon>Hexacorallia</taxon>
        <taxon>Actiniaria</taxon>
        <taxon>Edwardsiidae</taxon>
        <taxon>Nematostella</taxon>
    </lineage>
</organism>
<dbReference type="FunCoup" id="A7SES5">
    <property type="interactions" value="396"/>
</dbReference>
<protein>
    <recommendedName>
        <fullName evidence="1">SET domain-containing protein</fullName>
    </recommendedName>
</protein>
<dbReference type="InterPro" id="IPR046341">
    <property type="entry name" value="SET_dom_sf"/>
</dbReference>
<dbReference type="AlphaFoldDB" id="A7SES5"/>
<dbReference type="CDD" id="cd19178">
    <property type="entry name" value="SET_SETD6"/>
    <property type="match status" value="1"/>
</dbReference>
<gene>
    <name evidence="2" type="ORF">NEMVEDRAFT_v1g115756</name>
</gene>
<dbReference type="InterPro" id="IPR001214">
    <property type="entry name" value="SET_dom"/>
</dbReference>
<dbReference type="PROSITE" id="PS50280">
    <property type="entry name" value="SET"/>
    <property type="match status" value="1"/>
</dbReference>
<evidence type="ECO:0000313" key="2">
    <source>
        <dbReference type="EMBL" id="EDO37756.1"/>
    </source>
</evidence>
<dbReference type="PhylomeDB" id="A7SES5"/>
<dbReference type="FunFam" id="3.90.1410.10:FF:000007">
    <property type="entry name" value="Ribosomal lysine N-methyltransferase 4"/>
    <property type="match status" value="1"/>
</dbReference>
<proteinExistence type="predicted"/>
<dbReference type="PANTHER" id="PTHR13271">
    <property type="entry name" value="UNCHARACTERIZED PUTATIVE METHYLTRANSFERASE"/>
    <property type="match status" value="1"/>
</dbReference>
<dbReference type="InParanoid" id="A7SES5"/>
<sequence>MADEKKEKSLELDSAISSFLLWCHDNDLKLNNKVSSMQKGSCHRYGMVAMEDISPDECLFKVPRGLLLEPKTCGISKILTGKVIQNMLSQHEGWVPLLLALMYEYTNPTSLWKPYMDIVPGIDILDQPMFWPDETRQSLLQGTGFEDDVEDDKQRIERQYFTVAVPIMKKFKKFFDLKRHSLSLYKHMAAFIMAYSFTEDSPSFHGNNVPVMVPMADILNHHSNNNARLEFGEEELSMVSTQHILKGGEVFNTYGQLANCHLLQSYGFVEGPDNPNDTVSL</sequence>
<dbReference type="STRING" id="45351.A7SES5"/>
<evidence type="ECO:0000313" key="3">
    <source>
        <dbReference type="Proteomes" id="UP000001593"/>
    </source>
</evidence>
<dbReference type="InterPro" id="IPR050600">
    <property type="entry name" value="SETD3_SETD6_MTase"/>
</dbReference>
<dbReference type="eggNOG" id="KOG1338">
    <property type="taxonomic scope" value="Eukaryota"/>
</dbReference>